<feature type="domain" description="PBP" evidence="1">
    <location>
        <begin position="36"/>
        <end position="263"/>
    </location>
</feature>
<dbReference type="Pfam" id="PF12849">
    <property type="entry name" value="PBP_like_2"/>
    <property type="match status" value="1"/>
</dbReference>
<dbReference type="InterPro" id="IPR052738">
    <property type="entry name" value="ABC-Tungstate_binding"/>
</dbReference>
<dbReference type="PANTHER" id="PTHR37945:SF1">
    <property type="entry name" value="EXTRACELLULAR TUNGSTATE BINDING PROTEIN"/>
    <property type="match status" value="1"/>
</dbReference>
<evidence type="ECO:0000259" key="1">
    <source>
        <dbReference type="Pfam" id="PF12849"/>
    </source>
</evidence>
<protein>
    <submittedName>
        <fullName evidence="2">Extracellular solute-binding protein, family 1</fullName>
    </submittedName>
</protein>
<dbReference type="Gene3D" id="3.40.190.10">
    <property type="entry name" value="Periplasmic binding protein-like II"/>
    <property type="match status" value="2"/>
</dbReference>
<dbReference type="OrthoDB" id="186379at2"/>
<dbReference type="KEGG" id="amt:Amet_1022"/>
<dbReference type="PANTHER" id="PTHR37945">
    <property type="entry name" value="EXTRACELLULAR TUNGSTATE BINDING PROTEIN"/>
    <property type="match status" value="1"/>
</dbReference>
<gene>
    <name evidence="2" type="ordered locus">Amet_1022</name>
</gene>
<dbReference type="RefSeq" id="WP_012062281.1">
    <property type="nucleotide sequence ID" value="NC_009633.1"/>
</dbReference>
<sequence length="287" mass="31427">MEIRKWHVLLMTVLLVAMTVIGCSQGAIDDHKESGQSTGNSILLATTTSTENSGLLDDILPILTEDTGVEVKVVAVGTGQALQMGKDGEVDVILAHSKKAEDEFVQEDHGIQRFDVMYNDFVLIGPKDDPADIGVLAKNDILKALSIFQNTEETFLSRGDDSGTHKMELQLWETLGIDPKGRWYVSAGQGMGAVIQMTNEMLGYTLSDRATYLSMKHNLDLDIILEGDGMLFNQYGVIAVNPNKNVQINYEGAMILIEWLLSEKGQGLIGEFGQSEFGQSLFIPNAK</sequence>
<dbReference type="eggNOG" id="COG2998">
    <property type="taxonomic scope" value="Bacteria"/>
</dbReference>
<reference evidence="3" key="1">
    <citation type="journal article" date="2016" name="Genome Announc.">
        <title>Complete genome sequence of Alkaliphilus metalliredigens strain QYMF, an alkaliphilic and metal-reducing bacterium isolated from borax-contaminated leachate ponds.</title>
        <authorList>
            <person name="Hwang C."/>
            <person name="Copeland A."/>
            <person name="Lucas S."/>
            <person name="Lapidus A."/>
            <person name="Barry K."/>
            <person name="Detter J.C."/>
            <person name="Glavina Del Rio T."/>
            <person name="Hammon N."/>
            <person name="Israni S."/>
            <person name="Dalin E."/>
            <person name="Tice H."/>
            <person name="Pitluck S."/>
            <person name="Chertkov O."/>
            <person name="Brettin T."/>
            <person name="Bruce D."/>
            <person name="Han C."/>
            <person name="Schmutz J."/>
            <person name="Larimer F."/>
            <person name="Land M.L."/>
            <person name="Hauser L."/>
            <person name="Kyrpides N."/>
            <person name="Mikhailova N."/>
            <person name="Ye Q."/>
            <person name="Zhou J."/>
            <person name="Richardson P."/>
            <person name="Fields M.W."/>
        </authorList>
    </citation>
    <scope>NUCLEOTIDE SEQUENCE [LARGE SCALE GENOMIC DNA]</scope>
    <source>
        <strain evidence="3">QYMF</strain>
    </source>
</reference>
<dbReference type="HOGENOM" id="CLU_061511_0_0_9"/>
<proteinExistence type="predicted"/>
<organism evidence="2 3">
    <name type="scientific">Alkaliphilus metalliredigens (strain QYMF)</name>
    <dbReference type="NCBI Taxonomy" id="293826"/>
    <lineage>
        <taxon>Bacteria</taxon>
        <taxon>Bacillati</taxon>
        <taxon>Bacillota</taxon>
        <taxon>Clostridia</taxon>
        <taxon>Peptostreptococcales</taxon>
        <taxon>Natronincolaceae</taxon>
        <taxon>Alkaliphilus</taxon>
    </lineage>
</organism>
<name>A6TM21_ALKMQ</name>
<dbReference type="InterPro" id="IPR024370">
    <property type="entry name" value="PBP_domain"/>
</dbReference>
<dbReference type="SUPFAM" id="SSF53850">
    <property type="entry name" value="Periplasmic binding protein-like II"/>
    <property type="match status" value="1"/>
</dbReference>
<dbReference type="PROSITE" id="PS51257">
    <property type="entry name" value="PROKAR_LIPOPROTEIN"/>
    <property type="match status" value="1"/>
</dbReference>
<dbReference type="EMBL" id="CP000724">
    <property type="protein sequence ID" value="ABR47239.1"/>
    <property type="molecule type" value="Genomic_DNA"/>
</dbReference>
<dbReference type="AlphaFoldDB" id="A6TM21"/>
<accession>A6TM21</accession>
<dbReference type="STRING" id="293826.Amet_1022"/>
<evidence type="ECO:0000313" key="2">
    <source>
        <dbReference type="EMBL" id="ABR47239.1"/>
    </source>
</evidence>
<keyword evidence="3" id="KW-1185">Reference proteome</keyword>
<dbReference type="Proteomes" id="UP000001572">
    <property type="component" value="Chromosome"/>
</dbReference>
<evidence type="ECO:0000313" key="3">
    <source>
        <dbReference type="Proteomes" id="UP000001572"/>
    </source>
</evidence>